<sequence length="309" mass="35163">MAPTTEHFLAVSDGHQLHFQTRGKPNGKPVLFLHGGPGGGCSKKDQRFFNYKHLNVTFLDQRGSGKSTPYASTHANTTQHLVEDIDVLLDHQGIDQVFLFGGSWGSTLALCYAIANPDRVAGMLLRGIFFGNAPEIKYIFDGPAKHLFPNARARLYSLVPKDQHHRIAEYYYEQINSQNKAKALEYAFEWELYEQSLLKLEPNEKHTEKKMKVWNPLAIARLETHYFVNNCFLPNNYILNHIFSIEDIPLSIVHGRYDMICPPQSAVSLHEKHGKSKLFLTTAGHASSDPATEKRLKAEMESMRKKIKW</sequence>
<dbReference type="EC" id="3.4.11.5" evidence="8"/>
<name>A0A8T4LE53_9ARCH</name>
<keyword evidence="7 8" id="KW-0378">Hydrolase</keyword>
<evidence type="ECO:0000256" key="1">
    <source>
        <dbReference type="ARBA" id="ARBA00001585"/>
    </source>
</evidence>
<dbReference type="PANTHER" id="PTHR43722">
    <property type="entry name" value="PROLINE IMINOPEPTIDASE"/>
    <property type="match status" value="1"/>
</dbReference>
<accession>A0A8T4LE53</accession>
<evidence type="ECO:0000256" key="2">
    <source>
        <dbReference type="ARBA" id="ARBA00004496"/>
    </source>
</evidence>
<dbReference type="InterPro" id="IPR005944">
    <property type="entry name" value="Pro_iminopeptidase"/>
</dbReference>
<dbReference type="InterPro" id="IPR000073">
    <property type="entry name" value="AB_hydrolase_1"/>
</dbReference>
<dbReference type="GO" id="GO:0006508">
    <property type="term" value="P:proteolysis"/>
    <property type="evidence" value="ECO:0007669"/>
    <property type="project" value="UniProtKB-KW"/>
</dbReference>
<protein>
    <recommendedName>
        <fullName evidence="8">Proline iminopeptidase</fullName>
        <ecNumber evidence="8">3.4.11.5</ecNumber>
    </recommendedName>
</protein>
<keyword evidence="6 8" id="KW-0645">Protease</keyword>
<dbReference type="InterPro" id="IPR002410">
    <property type="entry name" value="Peptidase_S33"/>
</dbReference>
<evidence type="ECO:0000256" key="5">
    <source>
        <dbReference type="ARBA" id="ARBA00022490"/>
    </source>
</evidence>
<dbReference type="EMBL" id="JAGVWC010000010">
    <property type="protein sequence ID" value="MBS3061575.1"/>
    <property type="molecule type" value="Genomic_DNA"/>
</dbReference>
<comment type="caution">
    <text evidence="10">The sequence shown here is derived from an EMBL/GenBank/DDBJ whole genome shotgun (WGS) entry which is preliminary data.</text>
</comment>
<organism evidence="10 11">
    <name type="scientific">Candidatus Iainarchaeum sp</name>
    <dbReference type="NCBI Taxonomy" id="3101447"/>
    <lineage>
        <taxon>Archaea</taxon>
        <taxon>Candidatus Iainarchaeota</taxon>
        <taxon>Candidatus Iainarchaeia</taxon>
        <taxon>Candidatus Iainarchaeales</taxon>
        <taxon>Candidatus Iainarchaeaceae</taxon>
        <taxon>Candidatus Iainarchaeum</taxon>
    </lineage>
</organism>
<comment type="similarity">
    <text evidence="3 8">Belongs to the peptidase S33 family.</text>
</comment>
<dbReference type="AlphaFoldDB" id="A0A8T4LE53"/>
<dbReference type="GO" id="GO:0005737">
    <property type="term" value="C:cytoplasm"/>
    <property type="evidence" value="ECO:0007669"/>
    <property type="project" value="UniProtKB-SubCell"/>
</dbReference>
<feature type="domain" description="AB hydrolase-1" evidence="9">
    <location>
        <begin position="28"/>
        <end position="285"/>
    </location>
</feature>
<evidence type="ECO:0000256" key="8">
    <source>
        <dbReference type="RuleBase" id="RU003421"/>
    </source>
</evidence>
<dbReference type="NCBIfam" id="TIGR01249">
    <property type="entry name" value="pro_imino_pep_1"/>
    <property type="match status" value="1"/>
</dbReference>
<proteinExistence type="inferred from homology"/>
<dbReference type="Gene3D" id="3.40.50.1820">
    <property type="entry name" value="alpha/beta hydrolase"/>
    <property type="match status" value="1"/>
</dbReference>
<evidence type="ECO:0000256" key="6">
    <source>
        <dbReference type="ARBA" id="ARBA00022670"/>
    </source>
</evidence>
<evidence type="ECO:0000259" key="9">
    <source>
        <dbReference type="Pfam" id="PF00561"/>
    </source>
</evidence>
<evidence type="ECO:0000256" key="7">
    <source>
        <dbReference type="ARBA" id="ARBA00022801"/>
    </source>
</evidence>
<evidence type="ECO:0000256" key="3">
    <source>
        <dbReference type="ARBA" id="ARBA00010088"/>
    </source>
</evidence>
<dbReference type="InterPro" id="IPR029058">
    <property type="entry name" value="AB_hydrolase_fold"/>
</dbReference>
<dbReference type="PANTHER" id="PTHR43722:SF1">
    <property type="entry name" value="PROLINE IMINOPEPTIDASE"/>
    <property type="match status" value="1"/>
</dbReference>
<evidence type="ECO:0000256" key="4">
    <source>
        <dbReference type="ARBA" id="ARBA00022438"/>
    </source>
</evidence>
<dbReference type="PRINTS" id="PR00793">
    <property type="entry name" value="PROAMNOPTASE"/>
</dbReference>
<dbReference type="Proteomes" id="UP000675968">
    <property type="component" value="Unassembled WGS sequence"/>
</dbReference>
<dbReference type="SUPFAM" id="SSF53474">
    <property type="entry name" value="alpha/beta-Hydrolases"/>
    <property type="match status" value="1"/>
</dbReference>
<comment type="subcellular location">
    <subcellularLocation>
        <location evidence="2">Cytoplasm</location>
    </subcellularLocation>
</comment>
<keyword evidence="4 8" id="KW-0031">Aminopeptidase</keyword>
<gene>
    <name evidence="10" type="primary">pip</name>
    <name evidence="10" type="ORF">J4215_03260</name>
</gene>
<evidence type="ECO:0000313" key="11">
    <source>
        <dbReference type="Proteomes" id="UP000675968"/>
    </source>
</evidence>
<reference evidence="10" key="2">
    <citation type="submission" date="2021-05" db="EMBL/GenBank/DDBJ databases">
        <title>Protein family content uncovers lineage relationships and bacterial pathway maintenance mechanisms in DPANN archaea.</title>
        <authorList>
            <person name="Castelle C.J."/>
            <person name="Meheust R."/>
            <person name="Jaffe A.L."/>
            <person name="Seitz K."/>
            <person name="Gong X."/>
            <person name="Baker B.J."/>
            <person name="Banfield J.F."/>
        </authorList>
    </citation>
    <scope>NUCLEOTIDE SEQUENCE</scope>
    <source>
        <strain evidence="10">RIFCSPLOWO2_01_FULL_AR10_48_17</strain>
    </source>
</reference>
<dbReference type="Pfam" id="PF00561">
    <property type="entry name" value="Abhydrolase_1"/>
    <property type="match status" value="1"/>
</dbReference>
<dbReference type="PIRSF" id="PIRSF006431">
    <property type="entry name" value="Pept_S33"/>
    <property type="match status" value="1"/>
</dbReference>
<reference evidence="10" key="1">
    <citation type="submission" date="2021-03" db="EMBL/GenBank/DDBJ databases">
        <authorList>
            <person name="Jaffe A."/>
        </authorList>
    </citation>
    <scope>NUCLEOTIDE SEQUENCE</scope>
    <source>
        <strain evidence="10">RIFCSPLOWO2_01_FULL_AR10_48_17</strain>
    </source>
</reference>
<keyword evidence="5" id="KW-0963">Cytoplasm</keyword>
<evidence type="ECO:0000313" key="10">
    <source>
        <dbReference type="EMBL" id="MBS3061575.1"/>
    </source>
</evidence>
<comment type="catalytic activity">
    <reaction evidence="1 8">
        <text>Release of N-terminal proline from a peptide.</text>
        <dbReference type="EC" id="3.4.11.5"/>
    </reaction>
</comment>
<dbReference type="GO" id="GO:0004177">
    <property type="term" value="F:aminopeptidase activity"/>
    <property type="evidence" value="ECO:0007669"/>
    <property type="project" value="UniProtKB-KW"/>
</dbReference>